<evidence type="ECO:0000313" key="3">
    <source>
        <dbReference type="Proteomes" id="UP000533724"/>
    </source>
</evidence>
<gene>
    <name evidence="2" type="ORF">GGE15_000314</name>
</gene>
<dbReference type="RefSeq" id="WP_184497339.1">
    <property type="nucleotide sequence ID" value="NZ_JACIHI010000001.1"/>
</dbReference>
<accession>A0A7W6UF92</accession>
<protein>
    <submittedName>
        <fullName evidence="2">Uncharacterized protein</fullName>
    </submittedName>
</protein>
<comment type="caution">
    <text evidence="2">The sequence shown here is derived from an EMBL/GenBank/DDBJ whole genome shotgun (WGS) entry which is preliminary data.</text>
</comment>
<reference evidence="2 3" key="1">
    <citation type="submission" date="2020-08" db="EMBL/GenBank/DDBJ databases">
        <title>Genomic Encyclopedia of Type Strains, Phase IV (KMG-V): Genome sequencing to study the core and pangenomes of soil and plant-associated prokaryotes.</title>
        <authorList>
            <person name="Whitman W."/>
        </authorList>
    </citation>
    <scope>NUCLEOTIDE SEQUENCE [LARGE SCALE GENOMIC DNA]</scope>
    <source>
        <strain evidence="2 3">SEMIA 414</strain>
    </source>
</reference>
<dbReference type="AlphaFoldDB" id="A0A7W6UF92"/>
<feature type="region of interest" description="Disordered" evidence="1">
    <location>
        <begin position="187"/>
        <end position="207"/>
    </location>
</feature>
<dbReference type="Proteomes" id="UP000533724">
    <property type="component" value="Unassembled WGS sequence"/>
</dbReference>
<organism evidence="2 3">
    <name type="scientific">Rhizobium esperanzae</name>
    <dbReference type="NCBI Taxonomy" id="1967781"/>
    <lineage>
        <taxon>Bacteria</taxon>
        <taxon>Pseudomonadati</taxon>
        <taxon>Pseudomonadota</taxon>
        <taxon>Alphaproteobacteria</taxon>
        <taxon>Hyphomicrobiales</taxon>
        <taxon>Rhizobiaceae</taxon>
        <taxon>Rhizobium/Agrobacterium group</taxon>
        <taxon>Rhizobium</taxon>
    </lineage>
</organism>
<evidence type="ECO:0000256" key="1">
    <source>
        <dbReference type="SAM" id="MobiDB-lite"/>
    </source>
</evidence>
<proteinExistence type="predicted"/>
<name>A0A7W6UF92_9HYPH</name>
<sequence>MEDKLTYSAIAAIIIWLLSKIYDLINGRFAEKNEREKFLIALFAEIDFNMQDLKEAQGDYNHDQLKALIGKQPHKSTPYMMFTYHDQIFSDNLKLIHHVGQSYVGDVVAFYGFLRNVAAQVDTMFERGYANQKLDNKVRILSEILQDVERALEVGGSILNTMEEKYADLKLRRRADSLANIETEIARKAGTPPGGNRRFGADPEAFS</sequence>
<dbReference type="EMBL" id="JACIHI010000001">
    <property type="protein sequence ID" value="MBB4437083.1"/>
    <property type="molecule type" value="Genomic_DNA"/>
</dbReference>
<evidence type="ECO:0000313" key="2">
    <source>
        <dbReference type="EMBL" id="MBB4437083.1"/>
    </source>
</evidence>